<sequence>MPLDPNVLLRTVPLISSTCSLLFAWDQHFFLSLLNKPETRPHSRPLLTSYFAPCFRRGLPFVLAAVSVSFGSGMANFFLARSSPSLPFYVVGSALAFSHLLYAPFIGPSCRKLLFADTSDPNADLDSWLSVNALRSLTVDLGAWVAFIVATVGSLRLEEAK</sequence>
<organism evidence="2 3">
    <name type="scientific">Ophiocordyceps polyrhachis-furcata BCC 54312</name>
    <dbReference type="NCBI Taxonomy" id="1330021"/>
    <lineage>
        <taxon>Eukaryota</taxon>
        <taxon>Fungi</taxon>
        <taxon>Dikarya</taxon>
        <taxon>Ascomycota</taxon>
        <taxon>Pezizomycotina</taxon>
        <taxon>Sordariomycetes</taxon>
        <taxon>Hypocreomycetidae</taxon>
        <taxon>Hypocreales</taxon>
        <taxon>Ophiocordycipitaceae</taxon>
        <taxon>Ophiocordyceps</taxon>
    </lineage>
</organism>
<keyword evidence="1" id="KW-0472">Membrane</keyword>
<dbReference type="OrthoDB" id="1523883at2759"/>
<evidence type="ECO:0008006" key="4">
    <source>
        <dbReference type="Google" id="ProtNLM"/>
    </source>
</evidence>
<feature type="transmembrane region" description="Helical" evidence="1">
    <location>
        <begin position="7"/>
        <end position="25"/>
    </location>
</feature>
<feature type="transmembrane region" description="Helical" evidence="1">
    <location>
        <begin position="137"/>
        <end position="157"/>
    </location>
</feature>
<name>A0A367L709_9HYPO</name>
<protein>
    <recommendedName>
        <fullName evidence="4">DUF1772 domain-containing protein</fullName>
    </recommendedName>
</protein>
<proteinExistence type="predicted"/>
<accession>A0A367L709</accession>
<keyword evidence="3" id="KW-1185">Reference proteome</keyword>
<evidence type="ECO:0000313" key="3">
    <source>
        <dbReference type="Proteomes" id="UP000253664"/>
    </source>
</evidence>
<dbReference type="AlphaFoldDB" id="A0A367L709"/>
<dbReference type="Proteomes" id="UP000253664">
    <property type="component" value="Unassembled WGS sequence"/>
</dbReference>
<evidence type="ECO:0000256" key="1">
    <source>
        <dbReference type="SAM" id="Phobius"/>
    </source>
</evidence>
<dbReference type="STRING" id="1330021.A0A367L709"/>
<dbReference type="EMBL" id="LKCN02000013">
    <property type="protein sequence ID" value="RCI10216.1"/>
    <property type="molecule type" value="Genomic_DNA"/>
</dbReference>
<gene>
    <name evidence="2" type="ORF">L249_8518</name>
</gene>
<feature type="transmembrane region" description="Helical" evidence="1">
    <location>
        <begin position="59"/>
        <end position="79"/>
    </location>
</feature>
<feature type="transmembrane region" description="Helical" evidence="1">
    <location>
        <begin position="86"/>
        <end position="105"/>
    </location>
</feature>
<keyword evidence="1" id="KW-0812">Transmembrane</keyword>
<reference evidence="2 3" key="1">
    <citation type="journal article" date="2015" name="BMC Genomics">
        <title>Insights from the genome of Ophiocordyceps polyrhachis-furcata to pathogenicity and host specificity in insect fungi.</title>
        <authorList>
            <person name="Wichadakul D."/>
            <person name="Kobmoo N."/>
            <person name="Ingsriswang S."/>
            <person name="Tangphatsornruang S."/>
            <person name="Chantasingh D."/>
            <person name="Luangsa-ard J.J."/>
            <person name="Eurwilaichitr L."/>
        </authorList>
    </citation>
    <scope>NUCLEOTIDE SEQUENCE [LARGE SCALE GENOMIC DNA]</scope>
    <source>
        <strain evidence="2 3">BCC 54312</strain>
    </source>
</reference>
<evidence type="ECO:0000313" key="2">
    <source>
        <dbReference type="EMBL" id="RCI10216.1"/>
    </source>
</evidence>
<keyword evidence="1" id="KW-1133">Transmembrane helix</keyword>
<comment type="caution">
    <text evidence="2">The sequence shown here is derived from an EMBL/GenBank/DDBJ whole genome shotgun (WGS) entry which is preliminary data.</text>
</comment>